<dbReference type="PANTHER" id="PTHR33048">
    <property type="entry name" value="PTH11-LIKE INTEGRAL MEMBRANE PROTEIN (AFU_ORTHOLOGUE AFUA_5G11245)"/>
    <property type="match status" value="1"/>
</dbReference>
<dbReference type="EMBL" id="KQ947418">
    <property type="protein sequence ID" value="KUJ15378.1"/>
    <property type="molecule type" value="Genomic_DNA"/>
</dbReference>
<keyword evidence="9" id="KW-1185">Reference proteome</keyword>
<dbReference type="Pfam" id="PF20684">
    <property type="entry name" value="Fung_rhodopsin"/>
    <property type="match status" value="1"/>
</dbReference>
<feature type="transmembrane region" description="Helical" evidence="6">
    <location>
        <begin position="134"/>
        <end position="157"/>
    </location>
</feature>
<evidence type="ECO:0000256" key="4">
    <source>
        <dbReference type="ARBA" id="ARBA00023136"/>
    </source>
</evidence>
<keyword evidence="4 6" id="KW-0472">Membrane</keyword>
<accession>A0A194X5B2</accession>
<keyword evidence="3 6" id="KW-1133">Transmembrane helix</keyword>
<dbReference type="Proteomes" id="UP000070700">
    <property type="component" value="Unassembled WGS sequence"/>
</dbReference>
<gene>
    <name evidence="8" type="ORF">LY89DRAFT_670855</name>
</gene>
<protein>
    <recommendedName>
        <fullName evidence="7">Rhodopsin domain-containing protein</fullName>
    </recommendedName>
</protein>
<evidence type="ECO:0000313" key="8">
    <source>
        <dbReference type="EMBL" id="KUJ15378.1"/>
    </source>
</evidence>
<dbReference type="InterPro" id="IPR049326">
    <property type="entry name" value="Rhodopsin_dom_fungi"/>
</dbReference>
<dbReference type="GO" id="GO:0016020">
    <property type="term" value="C:membrane"/>
    <property type="evidence" value="ECO:0007669"/>
    <property type="project" value="UniProtKB-SubCell"/>
</dbReference>
<feature type="domain" description="Rhodopsin" evidence="7">
    <location>
        <begin position="33"/>
        <end position="206"/>
    </location>
</feature>
<name>A0A194X5B2_MOLSC</name>
<evidence type="ECO:0000256" key="5">
    <source>
        <dbReference type="ARBA" id="ARBA00038359"/>
    </source>
</evidence>
<feature type="transmembrane region" description="Helical" evidence="6">
    <location>
        <begin position="177"/>
        <end position="196"/>
    </location>
</feature>
<comment type="similarity">
    <text evidence="5">Belongs to the SAT4 family.</text>
</comment>
<sequence length="357" mass="39754">MDVLPPLTTFRDSKPTLLVAWWCTCYSIVIIGIRFGGRYVRAEKVFLEDAIMLLAITPLLIRMAFVHFVLLDGTNNTVTAGLSLQAIHQRELGSQLVLGARVFYAAYLWAIKYSTTLFFRTLTERPQKHLLKYLHIFLLLTFLATIVADLGACHPFSHYWQVVPTPSPACRTGAAHLYTMGTLNIVTNLALILFPIPMVMKSKISRGHFTTYTLPHITHHHFAQQTRSLLASLDILFNTFISNAVVLFSLLADRGYKKEKFRQPRLEERKRGRMVPEWGSDEDLVSGKGEVRIGLSDLGTGKDEEEGEGGFGGVGRLVAGGRLGERGGGGGSLKRLPEAKLGSIRVASTWEIRVDDK</sequence>
<feature type="transmembrane region" description="Helical" evidence="6">
    <location>
        <begin position="49"/>
        <end position="70"/>
    </location>
</feature>
<dbReference type="InterPro" id="IPR052337">
    <property type="entry name" value="SAT4-like"/>
</dbReference>
<evidence type="ECO:0000256" key="6">
    <source>
        <dbReference type="SAM" id="Phobius"/>
    </source>
</evidence>
<evidence type="ECO:0000259" key="7">
    <source>
        <dbReference type="Pfam" id="PF20684"/>
    </source>
</evidence>
<feature type="transmembrane region" description="Helical" evidence="6">
    <location>
        <begin position="19"/>
        <end position="37"/>
    </location>
</feature>
<dbReference type="PANTHER" id="PTHR33048:SF19">
    <property type="entry name" value="MEMBRANE PROTEIN PTH11-LIKE, PUTATIVE (AFU_ORTHOLOGUE AFUA_1G14080)-RELATED"/>
    <property type="match status" value="1"/>
</dbReference>
<dbReference type="KEGG" id="psco:LY89DRAFT_670855"/>
<feature type="transmembrane region" description="Helical" evidence="6">
    <location>
        <begin position="229"/>
        <end position="252"/>
    </location>
</feature>
<proteinExistence type="inferred from homology"/>
<dbReference type="InParanoid" id="A0A194X5B2"/>
<evidence type="ECO:0000313" key="9">
    <source>
        <dbReference type="Proteomes" id="UP000070700"/>
    </source>
</evidence>
<evidence type="ECO:0000256" key="3">
    <source>
        <dbReference type="ARBA" id="ARBA00022989"/>
    </source>
</evidence>
<organism evidence="8 9">
    <name type="scientific">Mollisia scopiformis</name>
    <name type="common">Conifer needle endophyte fungus</name>
    <name type="synonym">Phialocephala scopiformis</name>
    <dbReference type="NCBI Taxonomy" id="149040"/>
    <lineage>
        <taxon>Eukaryota</taxon>
        <taxon>Fungi</taxon>
        <taxon>Dikarya</taxon>
        <taxon>Ascomycota</taxon>
        <taxon>Pezizomycotina</taxon>
        <taxon>Leotiomycetes</taxon>
        <taxon>Helotiales</taxon>
        <taxon>Mollisiaceae</taxon>
        <taxon>Mollisia</taxon>
    </lineage>
</organism>
<evidence type="ECO:0000256" key="1">
    <source>
        <dbReference type="ARBA" id="ARBA00004141"/>
    </source>
</evidence>
<dbReference type="GeneID" id="28822914"/>
<keyword evidence="2 6" id="KW-0812">Transmembrane</keyword>
<dbReference type="AlphaFoldDB" id="A0A194X5B2"/>
<reference evidence="8 9" key="1">
    <citation type="submission" date="2015-10" db="EMBL/GenBank/DDBJ databases">
        <title>Full genome of DAOMC 229536 Phialocephala scopiformis, a fungal endophyte of spruce producing the potent anti-insectan compound rugulosin.</title>
        <authorList>
            <consortium name="DOE Joint Genome Institute"/>
            <person name="Walker A.K."/>
            <person name="Frasz S.L."/>
            <person name="Seifert K.A."/>
            <person name="Miller J.D."/>
            <person name="Mondo S.J."/>
            <person name="Labutti K."/>
            <person name="Lipzen A."/>
            <person name="Dockter R."/>
            <person name="Kennedy M."/>
            <person name="Grigoriev I.V."/>
            <person name="Spatafora J.W."/>
        </authorList>
    </citation>
    <scope>NUCLEOTIDE SEQUENCE [LARGE SCALE GENOMIC DNA]</scope>
    <source>
        <strain evidence="8 9">CBS 120377</strain>
    </source>
</reference>
<evidence type="ECO:0000256" key="2">
    <source>
        <dbReference type="ARBA" id="ARBA00022692"/>
    </source>
</evidence>
<comment type="subcellular location">
    <subcellularLocation>
        <location evidence="1">Membrane</location>
        <topology evidence="1">Multi-pass membrane protein</topology>
    </subcellularLocation>
</comment>
<dbReference type="RefSeq" id="XP_018069733.1">
    <property type="nucleotide sequence ID" value="XM_018213188.1"/>
</dbReference>
<dbReference type="OrthoDB" id="5398233at2759"/>